<gene>
    <name evidence="1" type="ORF">HHL21_03870</name>
</gene>
<dbReference type="AlphaFoldDB" id="A0A848HFL2"/>
<dbReference type="RefSeq" id="WP_169463960.1">
    <property type="nucleotide sequence ID" value="NZ_JABBGG010000002.1"/>
</dbReference>
<dbReference type="Proteomes" id="UP000583752">
    <property type="component" value="Unassembled WGS sequence"/>
</dbReference>
<protein>
    <submittedName>
        <fullName evidence="1">Uncharacterized protein</fullName>
    </submittedName>
</protein>
<keyword evidence="2" id="KW-1185">Reference proteome</keyword>
<sequence>MKAFLVLMAFAVHAAAADTSPAPAMKNIQGVYKERFMNGHIGPGDQTGKKDTFIPAENILEIVRYNDEHIYFRVRRHYYNGPICSLYGMARHEGASFVFRDPEEGFEGRERCTLTITPSADEITLNDRVSTTSGSTCWNHCGVNASLSDISVPMKLRRPIRYMERILNSRQYKQAVEQLAEPQAGE</sequence>
<accession>A0A848HFL2</accession>
<evidence type="ECO:0000313" key="2">
    <source>
        <dbReference type="Proteomes" id="UP000583752"/>
    </source>
</evidence>
<comment type="caution">
    <text evidence="1">The sequence shown here is derived from an EMBL/GenBank/DDBJ whole genome shotgun (WGS) entry which is preliminary data.</text>
</comment>
<name>A0A848HFL2_9BURK</name>
<reference evidence="1 2" key="1">
    <citation type="submission" date="2020-04" db="EMBL/GenBank/DDBJ databases">
        <title>Massilia sp. RP-1-19 isolated from soil.</title>
        <authorList>
            <person name="Dahal R.H."/>
        </authorList>
    </citation>
    <scope>NUCLEOTIDE SEQUENCE [LARGE SCALE GENOMIC DNA]</scope>
    <source>
        <strain evidence="1 2">RP-1-19</strain>
    </source>
</reference>
<dbReference type="EMBL" id="JABBGG010000002">
    <property type="protein sequence ID" value="NML60235.1"/>
    <property type="molecule type" value="Genomic_DNA"/>
</dbReference>
<organism evidence="1 2">
    <name type="scientific">Massilia polaris</name>
    <dbReference type="NCBI Taxonomy" id="2728846"/>
    <lineage>
        <taxon>Bacteria</taxon>
        <taxon>Pseudomonadati</taxon>
        <taxon>Pseudomonadota</taxon>
        <taxon>Betaproteobacteria</taxon>
        <taxon>Burkholderiales</taxon>
        <taxon>Oxalobacteraceae</taxon>
        <taxon>Telluria group</taxon>
        <taxon>Massilia</taxon>
    </lineage>
</organism>
<evidence type="ECO:0000313" key="1">
    <source>
        <dbReference type="EMBL" id="NML60235.1"/>
    </source>
</evidence>
<proteinExistence type="predicted"/>